<proteinExistence type="predicted"/>
<sequence length="70" mass="8102">MPLHHFAALTVINFLSFAIDCPDKFLSLGLDPYMKCYGTPNALNILSAEWRRPVNRGGPLRHQRRHSQRR</sequence>
<protein>
    <submittedName>
        <fullName evidence="1">Uncharacterized protein</fullName>
    </submittedName>
</protein>
<name>A0A5B0KK11_9PROT</name>
<gene>
    <name evidence="1" type="ORF">FH063_003168</name>
</gene>
<dbReference type="Proteomes" id="UP000325333">
    <property type="component" value="Unassembled WGS sequence"/>
</dbReference>
<comment type="caution">
    <text evidence="1">The sequence shown here is derived from an EMBL/GenBank/DDBJ whole genome shotgun (WGS) entry which is preliminary data.</text>
</comment>
<dbReference type="AlphaFoldDB" id="A0A5B0KK11"/>
<dbReference type="EMBL" id="VEWN01000018">
    <property type="protein sequence ID" value="KAA1052972.1"/>
    <property type="molecule type" value="Genomic_DNA"/>
</dbReference>
<evidence type="ECO:0000313" key="1">
    <source>
        <dbReference type="EMBL" id="KAA1052972.1"/>
    </source>
</evidence>
<reference evidence="1 2" key="1">
    <citation type="submission" date="2019-07" db="EMBL/GenBank/DDBJ databases">
        <title>Genome sequencing of the stress-tolerant strain Azospirillum brasilense Az19.</title>
        <authorList>
            <person name="Maroniche G.A."/>
            <person name="Garcia J.E."/>
            <person name="Pagnussat L."/>
            <person name="Amenta M."/>
            <person name="Creus C.M."/>
        </authorList>
    </citation>
    <scope>NUCLEOTIDE SEQUENCE [LARGE SCALE GENOMIC DNA]</scope>
    <source>
        <strain evidence="1 2">Az19</strain>
    </source>
</reference>
<evidence type="ECO:0000313" key="2">
    <source>
        <dbReference type="Proteomes" id="UP000325333"/>
    </source>
</evidence>
<accession>A0A5B0KK11</accession>
<organism evidence="1 2">
    <name type="scientific">Azospirillum argentinense</name>
    <dbReference type="NCBI Taxonomy" id="2970906"/>
    <lineage>
        <taxon>Bacteria</taxon>
        <taxon>Pseudomonadati</taxon>
        <taxon>Pseudomonadota</taxon>
        <taxon>Alphaproteobacteria</taxon>
        <taxon>Rhodospirillales</taxon>
        <taxon>Azospirillaceae</taxon>
        <taxon>Azospirillum</taxon>
    </lineage>
</organism>